<evidence type="ECO:0000259" key="1">
    <source>
        <dbReference type="Pfam" id="PF13472"/>
    </source>
</evidence>
<keyword evidence="3" id="KW-1185">Reference proteome</keyword>
<name>A0A7X0MW45_9GAMM</name>
<proteinExistence type="predicted"/>
<dbReference type="InterPro" id="IPR036514">
    <property type="entry name" value="SGNH_hydro_sf"/>
</dbReference>
<dbReference type="InParanoid" id="A0A7X0MW45"/>
<evidence type="ECO:0000313" key="2">
    <source>
        <dbReference type="EMBL" id="MBB6522406.1"/>
    </source>
</evidence>
<protein>
    <submittedName>
        <fullName evidence="2">Lysophospholipase L1-like esterase</fullName>
    </submittedName>
</protein>
<dbReference type="CDD" id="cd00229">
    <property type="entry name" value="SGNH_hydrolase"/>
    <property type="match status" value="1"/>
</dbReference>
<dbReference type="RefSeq" id="WP_166845939.1">
    <property type="nucleotide sequence ID" value="NZ_JAAONY010000002.1"/>
</dbReference>
<dbReference type="Pfam" id="PF13472">
    <property type="entry name" value="Lipase_GDSL_2"/>
    <property type="match status" value="1"/>
</dbReference>
<evidence type="ECO:0000313" key="3">
    <source>
        <dbReference type="Proteomes" id="UP000528457"/>
    </source>
</evidence>
<dbReference type="AlphaFoldDB" id="A0A7X0MW45"/>
<sequence>MTDNKKLELLAIGDCNTAGAIEYGTHFNAPKQLCEKLQRQDIPCQLHNYGTTMSTCREGLRMSDDHKQAADWMLLNFGLVDAWITSIPQVYISYYPDNRLKKFARKLLKSLKKRLRGPAQKGWVSSGFVIEPDEYKSSMLAIIHQQRQQNPNLKVLLWGSAPTDDEERNSWLARYDGYLQELVGDNDFFLDTAGLIKEAIADGAERDELYDDSVHLSAQGASLVANAMLDIILASERSA</sequence>
<dbReference type="InterPro" id="IPR013830">
    <property type="entry name" value="SGNH_hydro"/>
</dbReference>
<dbReference type="GO" id="GO:0016788">
    <property type="term" value="F:hydrolase activity, acting on ester bonds"/>
    <property type="evidence" value="ECO:0007669"/>
    <property type="project" value="UniProtKB-ARBA"/>
</dbReference>
<dbReference type="Proteomes" id="UP000528457">
    <property type="component" value="Unassembled WGS sequence"/>
</dbReference>
<dbReference type="SUPFAM" id="SSF52266">
    <property type="entry name" value="SGNH hydrolase"/>
    <property type="match status" value="1"/>
</dbReference>
<accession>A0A7X0MW45</accession>
<comment type="caution">
    <text evidence="2">The sequence shown here is derived from an EMBL/GenBank/DDBJ whole genome shotgun (WGS) entry which is preliminary data.</text>
</comment>
<organism evidence="2 3">
    <name type="scientific">Pseudoteredinibacter isoporae</name>
    <dbReference type="NCBI Taxonomy" id="570281"/>
    <lineage>
        <taxon>Bacteria</taxon>
        <taxon>Pseudomonadati</taxon>
        <taxon>Pseudomonadota</taxon>
        <taxon>Gammaproteobacteria</taxon>
        <taxon>Cellvibrionales</taxon>
        <taxon>Cellvibrionaceae</taxon>
        <taxon>Pseudoteredinibacter</taxon>
    </lineage>
</organism>
<gene>
    <name evidence="2" type="ORF">HNR48_002691</name>
</gene>
<feature type="domain" description="SGNH hydrolase-type esterase" evidence="1">
    <location>
        <begin position="11"/>
        <end position="221"/>
    </location>
</feature>
<dbReference type="Gene3D" id="3.40.50.1110">
    <property type="entry name" value="SGNH hydrolase"/>
    <property type="match status" value="1"/>
</dbReference>
<reference evidence="2 3" key="1">
    <citation type="submission" date="2020-08" db="EMBL/GenBank/DDBJ databases">
        <title>Genomic Encyclopedia of Type Strains, Phase IV (KMG-IV): sequencing the most valuable type-strain genomes for metagenomic binning, comparative biology and taxonomic classification.</title>
        <authorList>
            <person name="Goeker M."/>
        </authorList>
    </citation>
    <scope>NUCLEOTIDE SEQUENCE [LARGE SCALE GENOMIC DNA]</scope>
    <source>
        <strain evidence="2 3">DSM 22368</strain>
    </source>
</reference>
<dbReference type="EMBL" id="JACHHT010000002">
    <property type="protein sequence ID" value="MBB6522406.1"/>
    <property type="molecule type" value="Genomic_DNA"/>
</dbReference>